<protein>
    <submittedName>
        <fullName evidence="2">Uncharacterized protein</fullName>
    </submittedName>
</protein>
<reference evidence="2" key="1">
    <citation type="submission" date="2021-03" db="EMBL/GenBank/DDBJ databases">
        <title>Draft genome sequence of rust myrtle Austropuccinia psidii MF-1, a brazilian biotype.</title>
        <authorList>
            <person name="Quecine M.C."/>
            <person name="Pachon D.M.R."/>
            <person name="Bonatelli M.L."/>
            <person name="Correr F.H."/>
            <person name="Franceschini L.M."/>
            <person name="Leite T.F."/>
            <person name="Margarido G.R.A."/>
            <person name="Almeida C.A."/>
            <person name="Ferrarezi J.A."/>
            <person name="Labate C.A."/>
        </authorList>
    </citation>
    <scope>NUCLEOTIDE SEQUENCE</scope>
    <source>
        <strain evidence="2">MF-1</strain>
    </source>
</reference>
<evidence type="ECO:0000313" key="3">
    <source>
        <dbReference type="Proteomes" id="UP000765509"/>
    </source>
</evidence>
<dbReference type="EMBL" id="AVOT02113944">
    <property type="protein sequence ID" value="MBW0582977.1"/>
    <property type="molecule type" value="Genomic_DNA"/>
</dbReference>
<comment type="caution">
    <text evidence="2">The sequence shown here is derived from an EMBL/GenBank/DDBJ whole genome shotgun (WGS) entry which is preliminary data.</text>
</comment>
<keyword evidence="3" id="KW-1185">Reference proteome</keyword>
<dbReference type="InterPro" id="IPR010061">
    <property type="entry name" value="MeMal-semiAld_DH"/>
</dbReference>
<dbReference type="GO" id="GO:0006210">
    <property type="term" value="P:thymine catabolic process"/>
    <property type="evidence" value="ECO:0007669"/>
    <property type="project" value="TreeGrafter"/>
</dbReference>
<evidence type="ECO:0000256" key="1">
    <source>
        <dbReference type="ARBA" id="ARBA00009986"/>
    </source>
</evidence>
<dbReference type="GO" id="GO:0006574">
    <property type="term" value="P:L-valine catabolic process"/>
    <property type="evidence" value="ECO:0007669"/>
    <property type="project" value="TreeGrafter"/>
</dbReference>
<sequence length="151" mass="17472">MLQPPTESEFQTIYLLLQHVHNVSGAQGYAVSTLRSNMTHNKLEKGCLRSGSPNTYKNNSKEVTSRKLDFPFRLYSRKYAKSTTWTLKVENCEDSHDSTENIMAHPSFRKLNEQEKTQIAQMFESLLMPRQIKAQLCSQKESDRLVILQDM</sequence>
<evidence type="ECO:0000313" key="2">
    <source>
        <dbReference type="EMBL" id="MBW0582977.1"/>
    </source>
</evidence>
<name>A0A9Q3KNL1_9BASI</name>
<comment type="similarity">
    <text evidence="1">Belongs to the aldehyde dehydrogenase family.</text>
</comment>
<dbReference type="Proteomes" id="UP000765509">
    <property type="component" value="Unassembled WGS sequence"/>
</dbReference>
<dbReference type="PANTHER" id="PTHR43866">
    <property type="entry name" value="MALONATE-SEMIALDEHYDE DEHYDROGENASE"/>
    <property type="match status" value="1"/>
</dbReference>
<gene>
    <name evidence="2" type="ORF">O181_122692</name>
</gene>
<dbReference type="PANTHER" id="PTHR43866:SF3">
    <property type="entry name" value="METHYLMALONATE-SEMIALDEHYDE DEHYDROGENASE [ACYLATING], MITOCHONDRIAL"/>
    <property type="match status" value="1"/>
</dbReference>
<dbReference type="GO" id="GO:0004491">
    <property type="term" value="F:methylmalonate-semialdehyde dehydrogenase (acylating, NAD) activity"/>
    <property type="evidence" value="ECO:0007669"/>
    <property type="project" value="InterPro"/>
</dbReference>
<dbReference type="AlphaFoldDB" id="A0A9Q3KNL1"/>
<proteinExistence type="inferred from homology"/>
<accession>A0A9Q3KNL1</accession>
<organism evidence="2 3">
    <name type="scientific">Austropuccinia psidii MF-1</name>
    <dbReference type="NCBI Taxonomy" id="1389203"/>
    <lineage>
        <taxon>Eukaryota</taxon>
        <taxon>Fungi</taxon>
        <taxon>Dikarya</taxon>
        <taxon>Basidiomycota</taxon>
        <taxon>Pucciniomycotina</taxon>
        <taxon>Pucciniomycetes</taxon>
        <taxon>Pucciniales</taxon>
        <taxon>Sphaerophragmiaceae</taxon>
        <taxon>Austropuccinia</taxon>
    </lineage>
</organism>
<dbReference type="OrthoDB" id="3356549at2759"/>